<evidence type="ECO:0000259" key="3">
    <source>
        <dbReference type="PROSITE" id="PS50943"/>
    </source>
</evidence>
<dbReference type="SMART" id="SM00530">
    <property type="entry name" value="HTH_XRE"/>
    <property type="match status" value="1"/>
</dbReference>
<dbReference type="Proteomes" id="UP000295706">
    <property type="component" value="Unassembled WGS sequence"/>
</dbReference>
<evidence type="ECO:0000256" key="2">
    <source>
        <dbReference type="SAM" id="Coils"/>
    </source>
</evidence>
<evidence type="ECO:0000256" key="1">
    <source>
        <dbReference type="ARBA" id="ARBA00023125"/>
    </source>
</evidence>
<evidence type="ECO:0000313" key="5">
    <source>
        <dbReference type="Proteomes" id="UP000295706"/>
    </source>
</evidence>
<name>A0A4V2X9R5_9BACT</name>
<keyword evidence="5" id="KW-1185">Reference proteome</keyword>
<dbReference type="Pfam" id="PF01381">
    <property type="entry name" value="HTH_3"/>
    <property type="match status" value="1"/>
</dbReference>
<dbReference type="AlphaFoldDB" id="A0A4V2X9R5"/>
<keyword evidence="1" id="KW-0238">DNA-binding</keyword>
<comment type="caution">
    <text evidence="4">The sequence shown here is derived from an EMBL/GenBank/DDBJ whole genome shotgun (WGS) entry which is preliminary data.</text>
</comment>
<dbReference type="PANTHER" id="PTHR46558:SF4">
    <property type="entry name" value="DNA-BIDING PHAGE PROTEIN"/>
    <property type="match status" value="1"/>
</dbReference>
<gene>
    <name evidence="4" type="ORF">EZE20_11875</name>
</gene>
<accession>A0A4V2X9R5</accession>
<dbReference type="OrthoDB" id="965709at2"/>
<dbReference type="GO" id="GO:0003677">
    <property type="term" value="F:DNA binding"/>
    <property type="evidence" value="ECO:0007669"/>
    <property type="project" value="UniProtKB-KW"/>
</dbReference>
<keyword evidence="2" id="KW-0175">Coiled coil</keyword>
<evidence type="ECO:0000313" key="4">
    <source>
        <dbReference type="EMBL" id="TDB64375.1"/>
    </source>
</evidence>
<proteinExistence type="predicted"/>
<dbReference type="InterPro" id="IPR010982">
    <property type="entry name" value="Lambda_DNA-bd_dom_sf"/>
</dbReference>
<dbReference type="PROSITE" id="PS50943">
    <property type="entry name" value="HTH_CROC1"/>
    <property type="match status" value="1"/>
</dbReference>
<reference evidence="4 5" key="1">
    <citation type="submission" date="2019-02" db="EMBL/GenBank/DDBJ databases">
        <title>Arundinibacter roseus gen. nov., sp. nov., a new member of the family Cytophagaceae.</title>
        <authorList>
            <person name="Szuroczki S."/>
            <person name="Khayer B."/>
            <person name="Sproer C."/>
            <person name="Toumi M."/>
            <person name="Szabo A."/>
            <person name="Felfoldi T."/>
            <person name="Schumann P."/>
            <person name="Toth E."/>
        </authorList>
    </citation>
    <scope>NUCLEOTIDE SEQUENCE [LARGE SCALE GENOMIC DNA]</scope>
    <source>
        <strain evidence="4 5">DMA-k-7a</strain>
    </source>
</reference>
<feature type="coiled-coil region" evidence="2">
    <location>
        <begin position="87"/>
        <end position="114"/>
    </location>
</feature>
<dbReference type="PANTHER" id="PTHR46558">
    <property type="entry name" value="TRACRIPTIONAL REGULATORY PROTEIN-RELATED-RELATED"/>
    <property type="match status" value="1"/>
</dbReference>
<dbReference type="InterPro" id="IPR001387">
    <property type="entry name" value="Cro/C1-type_HTH"/>
</dbReference>
<feature type="domain" description="HTH cro/C1-type" evidence="3">
    <location>
        <begin position="7"/>
        <end position="59"/>
    </location>
</feature>
<dbReference type="SUPFAM" id="SSF47413">
    <property type="entry name" value="lambda repressor-like DNA-binding domains"/>
    <property type="match status" value="1"/>
</dbReference>
<dbReference type="Gene3D" id="1.10.260.40">
    <property type="entry name" value="lambda repressor-like DNA-binding domains"/>
    <property type="match status" value="1"/>
</dbReference>
<protein>
    <submittedName>
        <fullName evidence="4">XRE family transcriptional regulator</fullName>
    </submittedName>
</protein>
<organism evidence="4 5">
    <name type="scientific">Arundinibacter roseus</name>
    <dbReference type="NCBI Taxonomy" id="2070510"/>
    <lineage>
        <taxon>Bacteria</taxon>
        <taxon>Pseudomonadati</taxon>
        <taxon>Bacteroidota</taxon>
        <taxon>Cytophagia</taxon>
        <taxon>Cytophagales</taxon>
        <taxon>Spirosomataceae</taxon>
        <taxon>Arundinibacter</taxon>
    </lineage>
</organism>
<sequence length="114" mass="12822">MSISKRIRQLRGEKNLTEFGAELGVSGQQISKIETGNSTPSVDLAMKICEKYNVSMDWLFRGVELPKPTVSAEPEAGYVTIPINELLDLQRIAKNMLEEKVKSQQKQIEQLKNS</sequence>
<dbReference type="RefSeq" id="WP_132117867.1">
    <property type="nucleotide sequence ID" value="NZ_SMJU01000007.1"/>
</dbReference>
<dbReference type="CDD" id="cd00093">
    <property type="entry name" value="HTH_XRE"/>
    <property type="match status" value="1"/>
</dbReference>
<dbReference type="EMBL" id="SMJU01000007">
    <property type="protein sequence ID" value="TDB64375.1"/>
    <property type="molecule type" value="Genomic_DNA"/>
</dbReference>